<keyword evidence="6" id="KW-0378">Hydrolase</keyword>
<proteinExistence type="inferred from homology"/>
<dbReference type="Pfam" id="PF02245">
    <property type="entry name" value="Pur_DNA_glyco"/>
    <property type="match status" value="2"/>
</dbReference>
<evidence type="ECO:0000313" key="15">
    <source>
        <dbReference type="EMBL" id="KZC05611.1"/>
    </source>
</evidence>
<dbReference type="GO" id="GO:0003905">
    <property type="term" value="F:alkylbase DNA N-glycosylase activity"/>
    <property type="evidence" value="ECO:0007669"/>
    <property type="project" value="UniProtKB-EC"/>
</dbReference>
<name>A0A154P176_DUFNO</name>
<comment type="catalytic activity">
    <reaction evidence="1">
        <text>Hydrolysis of alkylated DNA, releasing 3-methyladenine, 3-methylguanine, 7-methylguanine and 7-methyladenine.</text>
        <dbReference type="EC" id="3.2.2.21"/>
    </reaction>
</comment>
<dbReference type="EC" id="3.2.2.21" evidence="4"/>
<dbReference type="NCBIfam" id="TIGR00567">
    <property type="entry name" value="3mg"/>
    <property type="match status" value="1"/>
</dbReference>
<feature type="non-terminal residue" evidence="15">
    <location>
        <position position="1"/>
    </location>
</feature>
<dbReference type="InterPro" id="IPR036995">
    <property type="entry name" value="MPG_sf"/>
</dbReference>
<dbReference type="STRING" id="178035.A0A154P176"/>
<protein>
    <recommendedName>
        <fullName evidence="10">DNA-3-methyladenine glycosylase</fullName>
        <ecNumber evidence="4">3.2.2.21</ecNumber>
    </recommendedName>
    <alternativeName>
        <fullName evidence="11">3-alkyladenine DNA glycosylase</fullName>
    </alternativeName>
    <alternativeName>
        <fullName evidence="8">3-methyladenine DNA glycosidase</fullName>
    </alternativeName>
    <alternativeName>
        <fullName evidence="13">ADPG</fullName>
    </alternativeName>
    <alternativeName>
        <fullName evidence="12">N-methylpurine-DNA glycosylase</fullName>
    </alternativeName>
</protein>
<dbReference type="PANTHER" id="PTHR10429:SF0">
    <property type="entry name" value="DNA-3-METHYLADENINE GLYCOSYLASE"/>
    <property type="match status" value="1"/>
</dbReference>
<comment type="subunit">
    <text evidence="9">Binds MBD1. Binds SSBP1.</text>
</comment>
<accession>A0A154P176</accession>
<dbReference type="InterPro" id="IPR011034">
    <property type="entry name" value="Formyl_transferase-like_C_sf"/>
</dbReference>
<evidence type="ECO:0000256" key="11">
    <source>
        <dbReference type="ARBA" id="ARBA00076879"/>
    </source>
</evidence>
<dbReference type="EMBL" id="KQ434796">
    <property type="protein sequence ID" value="KZC05611.1"/>
    <property type="molecule type" value="Genomic_DNA"/>
</dbReference>
<dbReference type="PANTHER" id="PTHR10429">
    <property type="entry name" value="DNA-3-METHYLADENINE GLYCOSYLASE"/>
    <property type="match status" value="1"/>
</dbReference>
<dbReference type="Proteomes" id="UP000076502">
    <property type="component" value="Unassembled WGS sequence"/>
</dbReference>
<dbReference type="AlphaFoldDB" id="A0A154P176"/>
<evidence type="ECO:0000256" key="3">
    <source>
        <dbReference type="ARBA" id="ARBA00009232"/>
    </source>
</evidence>
<dbReference type="CDD" id="cd00540">
    <property type="entry name" value="AAG"/>
    <property type="match status" value="1"/>
</dbReference>
<dbReference type="InterPro" id="IPR003180">
    <property type="entry name" value="MPG"/>
</dbReference>
<evidence type="ECO:0000256" key="7">
    <source>
        <dbReference type="ARBA" id="ARBA00023204"/>
    </source>
</evidence>
<feature type="compositionally biased region" description="Polar residues" evidence="14">
    <location>
        <begin position="1"/>
        <end position="20"/>
    </location>
</feature>
<evidence type="ECO:0000256" key="6">
    <source>
        <dbReference type="ARBA" id="ARBA00022801"/>
    </source>
</evidence>
<evidence type="ECO:0000256" key="1">
    <source>
        <dbReference type="ARBA" id="ARBA00000086"/>
    </source>
</evidence>
<evidence type="ECO:0000256" key="8">
    <source>
        <dbReference type="ARBA" id="ARBA00033426"/>
    </source>
</evidence>
<organism evidence="15 16">
    <name type="scientific">Dufourea novaeangliae</name>
    <name type="common">Sweat bee</name>
    <dbReference type="NCBI Taxonomy" id="178035"/>
    <lineage>
        <taxon>Eukaryota</taxon>
        <taxon>Metazoa</taxon>
        <taxon>Ecdysozoa</taxon>
        <taxon>Arthropoda</taxon>
        <taxon>Hexapoda</taxon>
        <taxon>Insecta</taxon>
        <taxon>Pterygota</taxon>
        <taxon>Neoptera</taxon>
        <taxon>Endopterygota</taxon>
        <taxon>Hymenoptera</taxon>
        <taxon>Apocrita</taxon>
        <taxon>Aculeata</taxon>
        <taxon>Apoidea</taxon>
        <taxon>Anthophila</taxon>
        <taxon>Halictidae</taxon>
        <taxon>Rophitinae</taxon>
        <taxon>Dufourea</taxon>
    </lineage>
</organism>
<reference evidence="15 16" key="1">
    <citation type="submission" date="2015-07" db="EMBL/GenBank/DDBJ databases">
        <title>The genome of Dufourea novaeangliae.</title>
        <authorList>
            <person name="Pan H."/>
            <person name="Kapheim K."/>
        </authorList>
    </citation>
    <scope>NUCLEOTIDE SEQUENCE [LARGE SCALE GENOMIC DNA]</scope>
    <source>
        <strain evidence="15">0120121106</strain>
        <tissue evidence="15">Whole body</tissue>
    </source>
</reference>
<keyword evidence="7" id="KW-0234">DNA repair</keyword>
<feature type="region of interest" description="Disordered" evidence="14">
    <location>
        <begin position="79"/>
        <end position="113"/>
    </location>
</feature>
<evidence type="ECO:0000256" key="14">
    <source>
        <dbReference type="SAM" id="MobiDB-lite"/>
    </source>
</evidence>
<dbReference type="OrthoDB" id="6353017at2759"/>
<dbReference type="GO" id="GO:0003677">
    <property type="term" value="F:DNA binding"/>
    <property type="evidence" value="ECO:0007669"/>
    <property type="project" value="InterPro"/>
</dbReference>
<feature type="compositionally biased region" description="Basic and acidic residues" evidence="14">
    <location>
        <begin position="21"/>
        <end position="40"/>
    </location>
</feature>
<evidence type="ECO:0000256" key="9">
    <source>
        <dbReference type="ARBA" id="ARBA00066187"/>
    </source>
</evidence>
<dbReference type="HAMAP" id="MF_00527">
    <property type="entry name" value="3MGH"/>
    <property type="match status" value="1"/>
</dbReference>
<evidence type="ECO:0000256" key="12">
    <source>
        <dbReference type="ARBA" id="ARBA00078171"/>
    </source>
</evidence>
<dbReference type="Gene3D" id="3.10.300.10">
    <property type="entry name" value="Methylpurine-DNA glycosylase (MPG)"/>
    <property type="match status" value="2"/>
</dbReference>
<evidence type="ECO:0000313" key="16">
    <source>
        <dbReference type="Proteomes" id="UP000076502"/>
    </source>
</evidence>
<evidence type="ECO:0000256" key="5">
    <source>
        <dbReference type="ARBA" id="ARBA00022763"/>
    </source>
</evidence>
<dbReference type="GO" id="GO:0006284">
    <property type="term" value="P:base-excision repair"/>
    <property type="evidence" value="ECO:0007669"/>
    <property type="project" value="InterPro"/>
</dbReference>
<comment type="function">
    <text evidence="2">Hydrolysis of the deoxyribose N-glycosidic bond to excise 3-methyladenine, and 7-methylguanine from the damaged DNA polymer formed by alkylation lesions.</text>
</comment>
<feature type="region of interest" description="Disordered" evidence="14">
    <location>
        <begin position="1"/>
        <end position="42"/>
    </location>
</feature>
<keyword evidence="5" id="KW-0227">DNA damage</keyword>
<comment type="similarity">
    <text evidence="3">Belongs to the DNA glycosylase MPG family.</text>
</comment>
<dbReference type="SUPFAM" id="SSF50486">
    <property type="entry name" value="FMT C-terminal domain-like"/>
    <property type="match status" value="2"/>
</dbReference>
<sequence length="484" mass="55297">RFVSCASSMKRTRASSQVTSTKEEIRDDSSKNETQKKSEDNEYDLMVDTKNLQNQILNNVSESASKSVGIMKSSNEVLLEDVTSSEPKQKSKLNLRSLRDRNKKNSEELKSNPILPKNKSRAVVDLKMMTEELKQLEDPPSTDWEKEISSNRLPFSFFDCPCEELAQSLLGKILVRCLENGTILKGRIVETEGYLGVIDKASHTYKNKITPRNIPMYMLPGTIYVYMTYGMYHCLNVSSQESGACVQIKAVEPILGLNYMELLRNMQYEKNGKEKRIMKDIEHIKQYELCNSPSKICAAFDIDEDSFNEKKIYKCNDLWIEFDPYIKFTTIVAAQHNNDTEHSPQKLWRYYVLGSKGCAVLIRAIEPFEGIECMASQRTSKGTSSAPKKSLRNLKTHELCNGPSKLCMAFQLHKKHSKYSMCAWRGLWIESDNMNEEIKIVTCPRIGIDGYGEEWSNKPLRYYIHGNKAVSKRNKGAELSLGLN</sequence>
<evidence type="ECO:0000256" key="13">
    <source>
        <dbReference type="ARBA" id="ARBA00082988"/>
    </source>
</evidence>
<gene>
    <name evidence="15" type="ORF">WN55_04551</name>
</gene>
<dbReference type="FunFam" id="3.10.300.10:FF:000001">
    <property type="entry name" value="Putative 3-methyladenine DNA glycosylase"/>
    <property type="match status" value="1"/>
</dbReference>
<keyword evidence="16" id="KW-1185">Reference proteome</keyword>
<evidence type="ECO:0000256" key="2">
    <source>
        <dbReference type="ARBA" id="ARBA00002421"/>
    </source>
</evidence>
<evidence type="ECO:0000256" key="10">
    <source>
        <dbReference type="ARBA" id="ARBA00068926"/>
    </source>
</evidence>
<evidence type="ECO:0000256" key="4">
    <source>
        <dbReference type="ARBA" id="ARBA00012000"/>
    </source>
</evidence>
<feature type="compositionally biased region" description="Basic and acidic residues" evidence="14">
    <location>
        <begin position="97"/>
        <end position="110"/>
    </location>
</feature>